<dbReference type="GO" id="GO:0048312">
    <property type="term" value="P:intracellular distribution of mitochondria"/>
    <property type="evidence" value="ECO:0007669"/>
    <property type="project" value="TreeGrafter"/>
</dbReference>
<dbReference type="InterPro" id="IPR045063">
    <property type="entry name" value="Dynamin_N"/>
</dbReference>
<dbReference type="GO" id="GO:0000266">
    <property type="term" value="P:mitochondrial fission"/>
    <property type="evidence" value="ECO:0007669"/>
    <property type="project" value="TreeGrafter"/>
</dbReference>
<evidence type="ECO:0000313" key="4">
    <source>
        <dbReference type="Proteomes" id="UP000053257"/>
    </source>
</evidence>
<dbReference type="InterPro" id="IPR027417">
    <property type="entry name" value="P-loop_NTPase"/>
</dbReference>
<dbReference type="PANTHER" id="PTHR11566">
    <property type="entry name" value="DYNAMIN"/>
    <property type="match status" value="1"/>
</dbReference>
<dbReference type="GO" id="GO:0008017">
    <property type="term" value="F:microtubule binding"/>
    <property type="evidence" value="ECO:0007669"/>
    <property type="project" value="TreeGrafter"/>
</dbReference>
<dbReference type="Gene3D" id="1.20.120.1240">
    <property type="entry name" value="Dynamin, middle domain"/>
    <property type="match status" value="1"/>
</dbReference>
<evidence type="ECO:0000313" key="3">
    <source>
        <dbReference type="EMBL" id="KIP02346.1"/>
    </source>
</evidence>
<proteinExistence type="predicted"/>
<accession>A0A0C3RQZ6</accession>
<protein>
    <recommendedName>
        <fullName evidence="2">GED domain-containing protein</fullName>
    </recommendedName>
</protein>
<dbReference type="InterPro" id="IPR000375">
    <property type="entry name" value="Dynamin_stalk"/>
</dbReference>
<dbReference type="GO" id="GO:0016020">
    <property type="term" value="C:membrane"/>
    <property type="evidence" value="ECO:0007669"/>
    <property type="project" value="TreeGrafter"/>
</dbReference>
<feature type="region of interest" description="Disordered" evidence="1">
    <location>
        <begin position="72"/>
        <end position="93"/>
    </location>
</feature>
<sequence>RCPVEYRLTSSDQPWQCQISLRHKSPENNQHVCGEEELFGTLISDKSNLEEMIYRAQLAVLNPDLPTKSFETSDIKSLRTGEKPSQAGSPTELGFSDDVISLDISGPELPNLCIVDLPGADAAYDFKSRDEVNTVEDITVHHMSGNAIILLALNMRNQFNHQRAPRLARQVDPDGLRTIGVLTHPDCIQDGEEDGWLKIMKGSDHTLKRRPSRPIPSYTSLTARIDGYFMTRHSSSTEKAKFLEITAPWIHETELLSRMGIPNLVKELSNILGGSIRHLVPSLRSAAQRALESTVQSLTSLPPAPAGTPAVELSGMVRAFCAEVEELVKGNDGHESLLQLCRTAHRKLRRGILSTTPNFRPFKDASRDTKKAKFYVEQDDVLQQSCETSAIYLEDLPSNVPLSVTTDLIKRCTIDWDKHCLECFDAIHAATLTKVHGLARSHFGRYSSTSLLADVLLLCDELVEKFRLKTLELIKFQLKLEESPFTMNDAYFSACKDKYLVQYKAAQKVRLSHLLNQPSGPSPDNDRVREAIAMLAKQGFYITEEGLSKACGKEHQYDEELAVMAETSAYFRVAYKRVINNIPRVVDYGFMRATAEDLYDTLVRGLYLGSNKAVEHATAYLSEDAQVKAERKRHVQKKEQLGAALKEIFRLEV</sequence>
<dbReference type="GO" id="GO:0003924">
    <property type="term" value="F:GTPase activity"/>
    <property type="evidence" value="ECO:0007669"/>
    <property type="project" value="InterPro"/>
</dbReference>
<dbReference type="Proteomes" id="UP000053257">
    <property type="component" value="Unassembled WGS sequence"/>
</dbReference>
<feature type="non-terminal residue" evidence="3">
    <location>
        <position position="1"/>
    </location>
</feature>
<dbReference type="Pfam" id="PF00350">
    <property type="entry name" value="Dynamin_N"/>
    <property type="match status" value="1"/>
</dbReference>
<dbReference type="OrthoDB" id="5061070at2759"/>
<evidence type="ECO:0000256" key="1">
    <source>
        <dbReference type="SAM" id="MobiDB-lite"/>
    </source>
</evidence>
<dbReference type="GO" id="GO:0016559">
    <property type="term" value="P:peroxisome fission"/>
    <property type="evidence" value="ECO:0007669"/>
    <property type="project" value="TreeGrafter"/>
</dbReference>
<dbReference type="PRINTS" id="PR00195">
    <property type="entry name" value="DYNAMIN"/>
</dbReference>
<dbReference type="PROSITE" id="PS51388">
    <property type="entry name" value="GED"/>
    <property type="match status" value="1"/>
</dbReference>
<dbReference type="SUPFAM" id="SSF52540">
    <property type="entry name" value="P-loop containing nucleoside triphosphate hydrolases"/>
    <property type="match status" value="1"/>
</dbReference>
<dbReference type="GO" id="GO:0005525">
    <property type="term" value="F:GTP binding"/>
    <property type="evidence" value="ECO:0007669"/>
    <property type="project" value="InterPro"/>
</dbReference>
<dbReference type="InterPro" id="IPR020850">
    <property type="entry name" value="GED_dom"/>
</dbReference>
<dbReference type="STRING" id="745531.A0A0C3RQZ6"/>
<dbReference type="InterPro" id="IPR022812">
    <property type="entry name" value="Dynamin"/>
</dbReference>
<gene>
    <name evidence="3" type="ORF">PHLGIDRAFT_79251</name>
</gene>
<dbReference type="GO" id="GO:0005874">
    <property type="term" value="C:microtubule"/>
    <property type="evidence" value="ECO:0007669"/>
    <property type="project" value="TreeGrafter"/>
</dbReference>
<dbReference type="GO" id="GO:0005739">
    <property type="term" value="C:mitochondrion"/>
    <property type="evidence" value="ECO:0007669"/>
    <property type="project" value="TreeGrafter"/>
</dbReference>
<dbReference type="HOGENOM" id="CLU_008964_4_1_1"/>
<dbReference type="Pfam" id="PF01031">
    <property type="entry name" value="Dynamin_M"/>
    <property type="match status" value="1"/>
</dbReference>
<dbReference type="Gene3D" id="3.40.50.300">
    <property type="entry name" value="P-loop containing nucleotide triphosphate hydrolases"/>
    <property type="match status" value="1"/>
</dbReference>
<dbReference type="GO" id="GO:0006897">
    <property type="term" value="P:endocytosis"/>
    <property type="evidence" value="ECO:0007669"/>
    <property type="project" value="TreeGrafter"/>
</dbReference>
<dbReference type="EMBL" id="KN840682">
    <property type="protein sequence ID" value="KIP02346.1"/>
    <property type="molecule type" value="Genomic_DNA"/>
</dbReference>
<name>A0A0C3RQZ6_PHLG1</name>
<dbReference type="InterPro" id="IPR003130">
    <property type="entry name" value="GED"/>
</dbReference>
<reference evidence="3 4" key="1">
    <citation type="journal article" date="2014" name="PLoS Genet.">
        <title>Analysis of the Phlebiopsis gigantea genome, transcriptome and secretome provides insight into its pioneer colonization strategies of wood.</title>
        <authorList>
            <person name="Hori C."/>
            <person name="Ishida T."/>
            <person name="Igarashi K."/>
            <person name="Samejima M."/>
            <person name="Suzuki H."/>
            <person name="Master E."/>
            <person name="Ferreira P."/>
            <person name="Ruiz-Duenas F.J."/>
            <person name="Held B."/>
            <person name="Canessa P."/>
            <person name="Larrondo L.F."/>
            <person name="Schmoll M."/>
            <person name="Druzhinina I.S."/>
            <person name="Kubicek C.P."/>
            <person name="Gaskell J.A."/>
            <person name="Kersten P."/>
            <person name="St John F."/>
            <person name="Glasner J."/>
            <person name="Sabat G."/>
            <person name="Splinter BonDurant S."/>
            <person name="Syed K."/>
            <person name="Yadav J."/>
            <person name="Mgbeahuruike A.C."/>
            <person name="Kovalchuk A."/>
            <person name="Asiegbu F.O."/>
            <person name="Lackner G."/>
            <person name="Hoffmeister D."/>
            <person name="Rencoret J."/>
            <person name="Gutierrez A."/>
            <person name="Sun H."/>
            <person name="Lindquist E."/>
            <person name="Barry K."/>
            <person name="Riley R."/>
            <person name="Grigoriev I.V."/>
            <person name="Henrissat B."/>
            <person name="Kues U."/>
            <person name="Berka R.M."/>
            <person name="Martinez A.T."/>
            <person name="Covert S.F."/>
            <person name="Blanchette R.A."/>
            <person name="Cullen D."/>
        </authorList>
    </citation>
    <scope>NUCLEOTIDE SEQUENCE [LARGE SCALE GENOMIC DNA]</scope>
    <source>
        <strain evidence="3 4">11061_1 CR5-6</strain>
    </source>
</reference>
<feature type="domain" description="GED" evidence="2">
    <location>
        <begin position="560"/>
        <end position="653"/>
    </location>
</feature>
<organism evidence="3 4">
    <name type="scientific">Phlebiopsis gigantea (strain 11061_1 CR5-6)</name>
    <name type="common">White-rot fungus</name>
    <name type="synonym">Peniophora gigantea</name>
    <dbReference type="NCBI Taxonomy" id="745531"/>
    <lineage>
        <taxon>Eukaryota</taxon>
        <taxon>Fungi</taxon>
        <taxon>Dikarya</taxon>
        <taxon>Basidiomycota</taxon>
        <taxon>Agaricomycotina</taxon>
        <taxon>Agaricomycetes</taxon>
        <taxon>Polyporales</taxon>
        <taxon>Phanerochaetaceae</taxon>
        <taxon>Phlebiopsis</taxon>
    </lineage>
</organism>
<feature type="compositionally biased region" description="Basic and acidic residues" evidence="1">
    <location>
        <begin position="72"/>
        <end position="82"/>
    </location>
</feature>
<dbReference type="AlphaFoldDB" id="A0A0C3RQZ6"/>
<keyword evidence="4" id="KW-1185">Reference proteome</keyword>
<evidence type="ECO:0000259" key="2">
    <source>
        <dbReference type="PROSITE" id="PS51388"/>
    </source>
</evidence>
<dbReference type="PANTHER" id="PTHR11566:SF21">
    <property type="entry name" value="DYNAMIN RELATED PROTEIN 1, ISOFORM A"/>
    <property type="match status" value="1"/>
</dbReference>
<dbReference type="Pfam" id="PF02212">
    <property type="entry name" value="GED"/>
    <property type="match status" value="1"/>
</dbReference>